<gene>
    <name evidence="2" type="ORF">V1Y59_14925</name>
</gene>
<keyword evidence="1" id="KW-1133">Transmembrane helix</keyword>
<keyword evidence="3" id="KW-1185">Reference proteome</keyword>
<evidence type="ECO:0000256" key="1">
    <source>
        <dbReference type="SAM" id="Phobius"/>
    </source>
</evidence>
<dbReference type="Proteomes" id="UP001335729">
    <property type="component" value="Unassembled WGS sequence"/>
</dbReference>
<comment type="caution">
    <text evidence="2">The sequence shown here is derived from an EMBL/GenBank/DDBJ whole genome shotgun (WGS) entry which is preliminary data.</text>
</comment>
<keyword evidence="1" id="KW-0812">Transmembrane</keyword>
<name>A0ABU7MVL5_9ACTN</name>
<dbReference type="RefSeq" id="WP_330505753.1">
    <property type="nucleotide sequence ID" value="NZ_JAZDUE010000012.1"/>
</dbReference>
<sequence length="129" mass="13461">MTTAELAERRVLATIGIGRIVWGATTALAPRTVHQTLLAIEYPGPDQGIWIKAFGIRDILLGAAALHPDSTVRRATLRAGIVMDILDAGVVAAAARRGLPRRAATIGMLLAGGTAMFASAGPQIIRKLG</sequence>
<protein>
    <recommendedName>
        <fullName evidence="4">DUF4267 domain-containing protein</fullName>
    </recommendedName>
</protein>
<evidence type="ECO:0000313" key="2">
    <source>
        <dbReference type="EMBL" id="MEE4024377.1"/>
    </source>
</evidence>
<organism evidence="2 3">
    <name type="scientific">Gordonia prachuapensis</name>
    <dbReference type="NCBI Taxonomy" id="3115651"/>
    <lineage>
        <taxon>Bacteria</taxon>
        <taxon>Bacillati</taxon>
        <taxon>Actinomycetota</taxon>
        <taxon>Actinomycetes</taxon>
        <taxon>Mycobacteriales</taxon>
        <taxon>Gordoniaceae</taxon>
        <taxon>Gordonia</taxon>
    </lineage>
</organism>
<dbReference type="EMBL" id="JAZDUE010000012">
    <property type="protein sequence ID" value="MEE4024377.1"/>
    <property type="molecule type" value="Genomic_DNA"/>
</dbReference>
<evidence type="ECO:0008006" key="4">
    <source>
        <dbReference type="Google" id="ProtNLM"/>
    </source>
</evidence>
<reference evidence="2 3" key="1">
    <citation type="submission" date="2024-01" db="EMBL/GenBank/DDBJ databases">
        <title>Draft genome sequence of Gordonia sp. PKS22-38.</title>
        <authorList>
            <person name="Suphannarot A."/>
            <person name="Mingma R."/>
        </authorList>
    </citation>
    <scope>NUCLEOTIDE SEQUENCE [LARGE SCALE GENOMIC DNA]</scope>
    <source>
        <strain evidence="2 3">PKS22-38</strain>
    </source>
</reference>
<proteinExistence type="predicted"/>
<accession>A0ABU7MVL5</accession>
<feature type="transmembrane region" description="Helical" evidence="1">
    <location>
        <begin position="106"/>
        <end position="125"/>
    </location>
</feature>
<evidence type="ECO:0000313" key="3">
    <source>
        <dbReference type="Proteomes" id="UP001335729"/>
    </source>
</evidence>
<keyword evidence="1" id="KW-0472">Membrane</keyword>